<accession>A0ABS7NF75</accession>
<protein>
    <recommendedName>
        <fullName evidence="4">Argininosuccinate lyase</fullName>
    </recommendedName>
</protein>
<gene>
    <name evidence="2" type="ORF">KUV26_10495</name>
</gene>
<name>A0ABS7NF75_9RHOB</name>
<proteinExistence type="predicted"/>
<dbReference type="Proteomes" id="UP000766629">
    <property type="component" value="Unassembled WGS sequence"/>
</dbReference>
<dbReference type="EMBL" id="JAHVJA010000003">
    <property type="protein sequence ID" value="MBY6139864.1"/>
    <property type="molecule type" value="Genomic_DNA"/>
</dbReference>
<keyword evidence="1" id="KW-0732">Signal</keyword>
<evidence type="ECO:0000256" key="1">
    <source>
        <dbReference type="SAM" id="SignalP"/>
    </source>
</evidence>
<feature type="chain" id="PRO_5046347901" description="Argininosuccinate lyase" evidence="1">
    <location>
        <begin position="23"/>
        <end position="50"/>
    </location>
</feature>
<evidence type="ECO:0008006" key="4">
    <source>
        <dbReference type="Google" id="ProtNLM"/>
    </source>
</evidence>
<evidence type="ECO:0000313" key="3">
    <source>
        <dbReference type="Proteomes" id="UP000766629"/>
    </source>
</evidence>
<feature type="signal peptide" evidence="1">
    <location>
        <begin position="1"/>
        <end position="22"/>
    </location>
</feature>
<comment type="caution">
    <text evidence="2">The sequence shown here is derived from an EMBL/GenBank/DDBJ whole genome shotgun (WGS) entry which is preliminary data.</text>
</comment>
<dbReference type="RefSeq" id="WP_222503475.1">
    <property type="nucleotide sequence ID" value="NZ_JAHVJA010000003.1"/>
</dbReference>
<evidence type="ECO:0000313" key="2">
    <source>
        <dbReference type="EMBL" id="MBY6139864.1"/>
    </source>
</evidence>
<sequence>MKAALVVVALLGLAACDTGAPASNPPQPSEPAATGVKISGYGRVGVSGSF</sequence>
<dbReference type="PROSITE" id="PS51257">
    <property type="entry name" value="PROKAR_LIPOPROTEIN"/>
    <property type="match status" value="1"/>
</dbReference>
<keyword evidence="3" id="KW-1185">Reference proteome</keyword>
<organism evidence="2 3">
    <name type="scientific">Leisingera daeponensis</name>
    <dbReference type="NCBI Taxonomy" id="405746"/>
    <lineage>
        <taxon>Bacteria</taxon>
        <taxon>Pseudomonadati</taxon>
        <taxon>Pseudomonadota</taxon>
        <taxon>Alphaproteobacteria</taxon>
        <taxon>Rhodobacterales</taxon>
        <taxon>Roseobacteraceae</taxon>
        <taxon>Leisingera</taxon>
    </lineage>
</organism>
<reference evidence="2 3" key="1">
    <citation type="submission" date="2021-06" db="EMBL/GenBank/DDBJ databases">
        <title>50 bacteria genomes isolated from Dapeng, Shenzhen, China.</title>
        <authorList>
            <person name="Zheng W."/>
            <person name="Yu S."/>
            <person name="Huang Y."/>
        </authorList>
    </citation>
    <scope>NUCLEOTIDE SEQUENCE [LARGE SCALE GENOMIC DNA]</scope>
    <source>
        <strain evidence="2 3">DP1N14-2</strain>
    </source>
</reference>